<evidence type="ECO:0000313" key="10">
    <source>
        <dbReference type="EMBL" id="SHG46915.1"/>
    </source>
</evidence>
<feature type="domain" description="TonB-dependent receptor plug" evidence="9">
    <location>
        <begin position="161"/>
        <end position="263"/>
    </location>
</feature>
<dbReference type="RefSeq" id="WP_073370484.1">
    <property type="nucleotide sequence ID" value="NZ_FQWB01000004.1"/>
</dbReference>
<dbReference type="Pfam" id="PF07715">
    <property type="entry name" value="Plug"/>
    <property type="match status" value="1"/>
</dbReference>
<keyword evidence="4 7" id="KW-0812">Transmembrane</keyword>
<dbReference type="Gene3D" id="2.170.130.10">
    <property type="entry name" value="TonB-dependent receptor, plug domain"/>
    <property type="match status" value="1"/>
</dbReference>
<evidence type="ECO:0000256" key="3">
    <source>
        <dbReference type="ARBA" id="ARBA00022452"/>
    </source>
</evidence>
<dbReference type="Gene3D" id="2.40.170.20">
    <property type="entry name" value="TonB-dependent receptor, beta-barrel domain"/>
    <property type="match status" value="1"/>
</dbReference>
<keyword evidence="2 7" id="KW-0813">Transport</keyword>
<dbReference type="InterPro" id="IPR008969">
    <property type="entry name" value="CarboxyPept-like_regulatory"/>
</dbReference>
<accession>A0A1M5K2F0</accession>
<keyword evidence="3 7" id="KW-1134">Transmembrane beta strand</keyword>
<dbReference type="InterPro" id="IPR039426">
    <property type="entry name" value="TonB-dep_rcpt-like"/>
</dbReference>
<evidence type="ECO:0000256" key="4">
    <source>
        <dbReference type="ARBA" id="ARBA00022692"/>
    </source>
</evidence>
<feature type="signal peptide" evidence="8">
    <location>
        <begin position="1"/>
        <end position="25"/>
    </location>
</feature>
<keyword evidence="6 7" id="KW-0998">Cell outer membrane</keyword>
<keyword evidence="5 7" id="KW-0472">Membrane</keyword>
<dbReference type="InterPro" id="IPR037066">
    <property type="entry name" value="Plug_dom_sf"/>
</dbReference>
<organism evidence="10 11">
    <name type="scientific">Flavobacterium fluvii</name>
    <dbReference type="NCBI Taxonomy" id="468056"/>
    <lineage>
        <taxon>Bacteria</taxon>
        <taxon>Pseudomonadati</taxon>
        <taxon>Bacteroidota</taxon>
        <taxon>Flavobacteriia</taxon>
        <taxon>Flavobacteriales</taxon>
        <taxon>Flavobacteriaceae</taxon>
        <taxon>Flavobacterium</taxon>
    </lineage>
</organism>
<dbReference type="GO" id="GO:0009279">
    <property type="term" value="C:cell outer membrane"/>
    <property type="evidence" value="ECO:0007669"/>
    <property type="project" value="UniProtKB-SubCell"/>
</dbReference>
<evidence type="ECO:0000256" key="6">
    <source>
        <dbReference type="ARBA" id="ARBA00023237"/>
    </source>
</evidence>
<comment type="subcellular location">
    <subcellularLocation>
        <location evidence="1 7">Cell outer membrane</location>
        <topology evidence="1 7">Multi-pass membrane protein</topology>
    </subcellularLocation>
</comment>
<evidence type="ECO:0000256" key="2">
    <source>
        <dbReference type="ARBA" id="ARBA00022448"/>
    </source>
</evidence>
<dbReference type="InterPro" id="IPR036942">
    <property type="entry name" value="Beta-barrel_TonB_sf"/>
</dbReference>
<reference evidence="11" key="1">
    <citation type="submission" date="2016-11" db="EMBL/GenBank/DDBJ databases">
        <authorList>
            <person name="Varghese N."/>
            <person name="Submissions S."/>
        </authorList>
    </citation>
    <scope>NUCLEOTIDE SEQUENCE [LARGE SCALE GENOMIC DNA]</scope>
    <source>
        <strain evidence="11">DSM 19978</strain>
    </source>
</reference>
<dbReference type="NCBIfam" id="TIGR04056">
    <property type="entry name" value="OMP_RagA_SusC"/>
    <property type="match status" value="1"/>
</dbReference>
<evidence type="ECO:0000256" key="5">
    <source>
        <dbReference type="ARBA" id="ARBA00023136"/>
    </source>
</evidence>
<sequence>MLNNLKISCVVSLFFAGSLSMQLFAQAVQDSTVTVKAIPTSTSKNAKGIKVKGVVKSAKNKVGLSGINVAVEGFSAAITNNDGSFEVKVPNLDAKLKISGENYQTKVYALKQQKSEIEIYLYEPNYAPSYEVANLPSGDKMQYDNTNATSVVNFEKGQWSSPVNESIGGFLQGKVAGLTAIRSSGTPGTGSYMTIRGFNSLYATNKPLIVVDGMIYDDEDYGSGIVQNNMSSPLTNIDVKDIEDVTIIKDGSSLYGTKGGNGVINITTTRATELSTKIDFTMYGGVNQTPDQLPLLGSDAYRTHLSQLEASRGLSQQQIGALPYMNDTEGSAGYYKYHNDTNWQDQVFKSSVNQNYFLKIRGGDEIAKFGLSVGYLNSKGTVDKTESTSYSTRLNAVLRLTQRLTMDANLSFVNNISDQWDQGFAYKTSPIYLALTKSPFLTHHVVDDAGEVSPNLADVDYFNVSNPNAILSKGFGTNNNYRFFGNFKFNYALNKDWNLNTLIGITFNKERESFFIPDLGVADIVLPTAIAGNRSGSEVQSYNSIFSDTYADYAKKFKDDNSLNVRFGLRSQSSKSESDLGLGYNSSTDDFTTVGAGSNLLRHVGGSLGEWKWLNIYANAEYNYRDKYFFTTSYAVDGSSRFGDDASNGSEKFALMTSITGAWLVSSEGFMKNVKGIDYLKLRAGYGTSGNDDVGNYTAQTYYVSQNLLGMQGLVRGNIGNPNLEWETVKKFNVGFDFGLLNERLNISSDLYSNRTDNMIVYESINTASGFDYVVSNSGSMRTFGAELAVSSRIVNSPDFTFDLGVKLASYTNRVQSLPSGDIFTQFGGATYITSVGQDANLFYGLQTNGVYSTTTDAQAAGLSRRMPNGELVPFKGGDMRYTDTNGDKVVDDKDRVVIGNPNPDVTGSISTNFTYKRFSLQGLFNFSVGNDIYNGVRYNLEKMSGYENQSIAVQNRWRTEGQVTDMPKATWGDPMGNAEFSDRWIEDGSYLRLKSLVLGYDFNVEKMNYIKAIKIYATANNLFTVTDYLGFDPEFSATSSIFGQGTDIGLAPQYRTFQLGLRLGL</sequence>
<evidence type="ECO:0000256" key="8">
    <source>
        <dbReference type="SAM" id="SignalP"/>
    </source>
</evidence>
<evidence type="ECO:0000313" key="11">
    <source>
        <dbReference type="Proteomes" id="UP000184516"/>
    </source>
</evidence>
<keyword evidence="11" id="KW-1185">Reference proteome</keyword>
<proteinExistence type="inferred from homology"/>
<comment type="similarity">
    <text evidence="7">Belongs to the TonB-dependent receptor family.</text>
</comment>
<name>A0A1M5K2F0_9FLAO</name>
<feature type="chain" id="PRO_5012296469" evidence="8">
    <location>
        <begin position="26"/>
        <end position="1066"/>
    </location>
</feature>
<dbReference type="Proteomes" id="UP000184516">
    <property type="component" value="Unassembled WGS sequence"/>
</dbReference>
<evidence type="ECO:0000256" key="7">
    <source>
        <dbReference type="PROSITE-ProRule" id="PRU01360"/>
    </source>
</evidence>
<dbReference type="SUPFAM" id="SSF49464">
    <property type="entry name" value="Carboxypeptidase regulatory domain-like"/>
    <property type="match status" value="1"/>
</dbReference>
<gene>
    <name evidence="10" type="ORF">SAMN05443549_104159</name>
</gene>
<dbReference type="SUPFAM" id="SSF56935">
    <property type="entry name" value="Porins"/>
    <property type="match status" value="1"/>
</dbReference>
<dbReference type="AlphaFoldDB" id="A0A1M5K2F0"/>
<dbReference type="InterPro" id="IPR023996">
    <property type="entry name" value="TonB-dep_OMP_SusC/RagA"/>
</dbReference>
<evidence type="ECO:0000256" key="1">
    <source>
        <dbReference type="ARBA" id="ARBA00004571"/>
    </source>
</evidence>
<dbReference type="STRING" id="468056.SAMN05443549_104159"/>
<keyword evidence="8" id="KW-0732">Signal</keyword>
<dbReference type="EMBL" id="FQWB01000004">
    <property type="protein sequence ID" value="SHG46915.1"/>
    <property type="molecule type" value="Genomic_DNA"/>
</dbReference>
<evidence type="ECO:0000259" key="9">
    <source>
        <dbReference type="Pfam" id="PF07715"/>
    </source>
</evidence>
<protein>
    <submittedName>
        <fullName evidence="10">TonB-linked outer membrane protein, SusC/RagA family</fullName>
    </submittedName>
</protein>
<dbReference type="OrthoDB" id="830178at2"/>
<dbReference type="InterPro" id="IPR012910">
    <property type="entry name" value="Plug_dom"/>
</dbReference>
<dbReference type="PROSITE" id="PS52016">
    <property type="entry name" value="TONB_DEPENDENT_REC_3"/>
    <property type="match status" value="1"/>
</dbReference>